<dbReference type="GO" id="GO:0006513">
    <property type="term" value="P:protein monoubiquitination"/>
    <property type="evidence" value="ECO:0007669"/>
    <property type="project" value="TreeGrafter"/>
</dbReference>
<organism evidence="1 2">
    <name type="scientific">Candida albicans</name>
    <name type="common">Yeast</name>
    <dbReference type="NCBI Taxonomy" id="5476"/>
    <lineage>
        <taxon>Eukaryota</taxon>
        <taxon>Fungi</taxon>
        <taxon>Dikarya</taxon>
        <taxon>Ascomycota</taxon>
        <taxon>Saccharomycotina</taxon>
        <taxon>Pichiomycetes</taxon>
        <taxon>Debaryomycetaceae</taxon>
        <taxon>Candida/Lodderomyces clade</taxon>
        <taxon>Candida</taxon>
    </lineage>
</organism>
<accession>A0A8H6BS63</accession>
<dbReference type="GO" id="GO:0043161">
    <property type="term" value="P:proteasome-mediated ubiquitin-dependent protein catabolic process"/>
    <property type="evidence" value="ECO:0007669"/>
    <property type="project" value="TreeGrafter"/>
</dbReference>
<protein>
    <submittedName>
        <fullName evidence="1">HECT-like Ubiquitin-conjugating enzyme (E2)-binding family protein</fullName>
    </submittedName>
</protein>
<dbReference type="PANTHER" id="PTHR31531:SF2">
    <property type="entry name" value="E3 UBIQUITIN-PROTEIN LIGASE E3D"/>
    <property type="match status" value="1"/>
</dbReference>
<dbReference type="GO" id="GO:0031624">
    <property type="term" value="F:ubiquitin conjugating enzyme binding"/>
    <property type="evidence" value="ECO:0007669"/>
    <property type="project" value="TreeGrafter"/>
</dbReference>
<dbReference type="EMBL" id="JABWAD010000060">
    <property type="protein sequence ID" value="KAF6063567.1"/>
    <property type="molecule type" value="Genomic_DNA"/>
</dbReference>
<reference evidence="1 2" key="1">
    <citation type="submission" date="2020-03" db="EMBL/GenBank/DDBJ databases">
        <title>FDA dAtabase for Regulatory Grade micrObial Sequences (FDA-ARGOS): Supporting development and validation of Infectious Disease Dx tests.</title>
        <authorList>
            <person name="Campos J."/>
            <person name="Goldberg B."/>
            <person name="Tallon L."/>
            <person name="Sadzewicz L."/>
            <person name="Vavikolanu K."/>
            <person name="Mehta A."/>
            <person name="Aluvathingal J."/>
            <person name="Nadendla S."/>
            <person name="Nandy P."/>
            <person name="Geyer C."/>
            <person name="Yan Y."/>
            <person name="Sichtig H."/>
        </authorList>
    </citation>
    <scope>NUCLEOTIDE SEQUENCE [LARGE SCALE GENOMIC DNA]</scope>
    <source>
        <strain evidence="1 2">FDAARGOS_656</strain>
    </source>
</reference>
<dbReference type="GO" id="GO:0030332">
    <property type="term" value="F:cyclin binding"/>
    <property type="evidence" value="ECO:0007669"/>
    <property type="project" value="TreeGrafter"/>
</dbReference>
<evidence type="ECO:0000313" key="2">
    <source>
        <dbReference type="Proteomes" id="UP000536275"/>
    </source>
</evidence>
<gene>
    <name evidence="1" type="ORF">FOB64_005201</name>
</gene>
<comment type="caution">
    <text evidence="1">The sequence shown here is derived from an EMBL/GenBank/DDBJ whole genome shotgun (WGS) entry which is preliminary data.</text>
</comment>
<dbReference type="Pfam" id="PF09814">
    <property type="entry name" value="HECT_2"/>
    <property type="match status" value="1"/>
</dbReference>
<dbReference type="GO" id="GO:0000209">
    <property type="term" value="P:protein polyubiquitination"/>
    <property type="evidence" value="ECO:0007669"/>
    <property type="project" value="TreeGrafter"/>
</dbReference>
<dbReference type="Proteomes" id="UP000536275">
    <property type="component" value="Unassembled WGS sequence"/>
</dbReference>
<dbReference type="GO" id="GO:0000151">
    <property type="term" value="C:ubiquitin ligase complex"/>
    <property type="evidence" value="ECO:0007669"/>
    <property type="project" value="TreeGrafter"/>
</dbReference>
<dbReference type="PANTHER" id="PTHR31531">
    <property type="entry name" value="E3 UBIQUITIN-PROTEIN LIGASE E3D FAMILY MEMBER"/>
    <property type="match status" value="1"/>
</dbReference>
<dbReference type="GO" id="GO:0005634">
    <property type="term" value="C:nucleus"/>
    <property type="evidence" value="ECO:0007669"/>
    <property type="project" value="TreeGrafter"/>
</dbReference>
<dbReference type="GO" id="GO:0005829">
    <property type="term" value="C:cytosol"/>
    <property type="evidence" value="ECO:0007669"/>
    <property type="project" value="TreeGrafter"/>
</dbReference>
<name>A0A8H6BS63_CANAX</name>
<proteinExistence type="predicted"/>
<evidence type="ECO:0000313" key="1">
    <source>
        <dbReference type="EMBL" id="KAF6063567.1"/>
    </source>
</evidence>
<sequence>MYFSEYLPRLNSISVALDVQSGFNIDEINRISIAGELLSIELKNSPPIDVHLPCKASQASITGLKLANNTVSFGVKIHEKRLDSTVPFTDQAIEKWSCKDLSQTPKIGRNHKFIFVCKNCNSELIDSSQYDFKDMPSEQWYEMMDFWHCHKPENYEKHKKEYKGILKPDNKTIIIGSYYLLEKSNRNIVKIQDSITCNKCGQLLGEMFQGTLKIFKWCVELQFESGNAIHKEQYRPGLFIYNIILDKINFSAVRKFKIEVEAQSKFIWIMSLGLNVVIDGKICHNALKVLCADNVSKEESYETLDVPYPEVAKSFLNDIKTINSLMPVSMRSVSIGTDNYLISYLSYI</sequence>
<dbReference type="GO" id="GO:0061630">
    <property type="term" value="F:ubiquitin protein ligase activity"/>
    <property type="evidence" value="ECO:0007669"/>
    <property type="project" value="TreeGrafter"/>
</dbReference>
<dbReference type="GO" id="GO:0051865">
    <property type="term" value="P:protein autoubiquitination"/>
    <property type="evidence" value="ECO:0007669"/>
    <property type="project" value="TreeGrafter"/>
</dbReference>
<dbReference type="AlphaFoldDB" id="A0A8H6BS63"/>
<dbReference type="InterPro" id="IPR019193">
    <property type="entry name" value="UBQ-conj_enz_E2-bd_prot"/>
</dbReference>